<dbReference type="AlphaFoldDB" id="A0A670XMX5"/>
<keyword evidence="1" id="KW-0393">Immunoglobulin domain</keyword>
<dbReference type="GeneTree" id="ENSGT00940000163348"/>
<dbReference type="Pfam" id="PF07686">
    <property type="entry name" value="V-set"/>
    <property type="match status" value="1"/>
</dbReference>
<proteinExistence type="predicted"/>
<feature type="domain" description="Ig-like" evidence="2">
    <location>
        <begin position="87"/>
        <end position="213"/>
    </location>
</feature>
<dbReference type="Pfam" id="PF07654">
    <property type="entry name" value="C1-set"/>
    <property type="match status" value="1"/>
</dbReference>
<dbReference type="SMART" id="SM00407">
    <property type="entry name" value="IGc1"/>
    <property type="match status" value="1"/>
</dbReference>
<dbReference type="PROSITE" id="PS50835">
    <property type="entry name" value="IG_LIKE"/>
    <property type="match status" value="1"/>
</dbReference>
<dbReference type="InterPro" id="IPR050380">
    <property type="entry name" value="Immune_Resp_Modulators"/>
</dbReference>
<dbReference type="InterPro" id="IPR013106">
    <property type="entry name" value="Ig_V-set"/>
</dbReference>
<dbReference type="PANTHER" id="PTHR23411">
    <property type="entry name" value="TAPASIN"/>
    <property type="match status" value="1"/>
</dbReference>
<dbReference type="InterPro" id="IPR003599">
    <property type="entry name" value="Ig_sub"/>
</dbReference>
<dbReference type="InterPro" id="IPR003597">
    <property type="entry name" value="Ig_C1-set"/>
</dbReference>
<evidence type="ECO:0000313" key="3">
    <source>
        <dbReference type="Ensembl" id="ENSPTXP00000000749.1"/>
    </source>
</evidence>
<dbReference type="InterPro" id="IPR007110">
    <property type="entry name" value="Ig-like_dom"/>
</dbReference>
<keyword evidence="4" id="KW-1185">Reference proteome</keyword>
<sequence>SGLLQNMPFRKTAVLGTNVTLQCKISDYAPPELDIKKSIFIWYLETSERNKIEKLYSVVAGEHFSNRDGSRLDTIQLKNGNASLFLPQIQLHEEGKYICVVIVASAKVEGATILDLELEIEKGSVKTLTCTVNKFYPDSIVILWQKRSKHTSDKSVLVEDIYMGSSVRNDDGTYNITSKLRLQPSSQDQGNVYNCIVKHKSFASYPVYSVTLTVTGTRYERFNKYQLTIKWCLCFGVRKYSLCSTLLEETHHPKYFVCTERPVVTDKNWSTSHKFYIYFKILLLKSINEM</sequence>
<dbReference type="Proteomes" id="UP000472273">
    <property type="component" value="Unplaced"/>
</dbReference>
<reference evidence="3" key="1">
    <citation type="submission" date="2025-08" db="UniProtKB">
        <authorList>
            <consortium name="Ensembl"/>
        </authorList>
    </citation>
    <scope>IDENTIFICATION</scope>
</reference>
<dbReference type="InterPro" id="IPR013783">
    <property type="entry name" value="Ig-like_fold"/>
</dbReference>
<name>A0A670XMX5_PSETE</name>
<dbReference type="SMART" id="SM00409">
    <property type="entry name" value="IG"/>
    <property type="match status" value="2"/>
</dbReference>
<dbReference type="SUPFAM" id="SSF48726">
    <property type="entry name" value="Immunoglobulin"/>
    <property type="match status" value="2"/>
</dbReference>
<dbReference type="OMA" id="GKYMCES"/>
<dbReference type="Ensembl" id="ENSPTXT00000000771.1">
    <property type="protein sequence ID" value="ENSPTXP00000000749.1"/>
    <property type="gene ID" value="ENSPTXG00000000655.1"/>
</dbReference>
<evidence type="ECO:0000313" key="4">
    <source>
        <dbReference type="Proteomes" id="UP000472273"/>
    </source>
</evidence>
<evidence type="ECO:0000259" key="2">
    <source>
        <dbReference type="PROSITE" id="PS50835"/>
    </source>
</evidence>
<reference evidence="3" key="2">
    <citation type="submission" date="2025-09" db="UniProtKB">
        <authorList>
            <consortium name="Ensembl"/>
        </authorList>
    </citation>
    <scope>IDENTIFICATION</scope>
</reference>
<dbReference type="InterPro" id="IPR036179">
    <property type="entry name" value="Ig-like_dom_sf"/>
</dbReference>
<protein>
    <recommendedName>
        <fullName evidence="2">Ig-like domain-containing protein</fullName>
    </recommendedName>
</protein>
<organism evidence="3 4">
    <name type="scientific">Pseudonaja textilis</name>
    <name type="common">Eastern brown snake</name>
    <dbReference type="NCBI Taxonomy" id="8673"/>
    <lineage>
        <taxon>Eukaryota</taxon>
        <taxon>Metazoa</taxon>
        <taxon>Chordata</taxon>
        <taxon>Craniata</taxon>
        <taxon>Vertebrata</taxon>
        <taxon>Euteleostomi</taxon>
        <taxon>Lepidosauria</taxon>
        <taxon>Squamata</taxon>
        <taxon>Bifurcata</taxon>
        <taxon>Unidentata</taxon>
        <taxon>Episquamata</taxon>
        <taxon>Toxicofera</taxon>
        <taxon>Serpentes</taxon>
        <taxon>Colubroidea</taxon>
        <taxon>Elapidae</taxon>
        <taxon>Hydrophiinae</taxon>
        <taxon>Pseudonaja</taxon>
    </lineage>
</organism>
<accession>A0A670XMX5</accession>
<dbReference type="Gene3D" id="2.60.40.10">
    <property type="entry name" value="Immunoglobulins"/>
    <property type="match status" value="2"/>
</dbReference>
<dbReference type="CDD" id="cd00098">
    <property type="entry name" value="IgC1"/>
    <property type="match status" value="1"/>
</dbReference>
<evidence type="ECO:0000256" key="1">
    <source>
        <dbReference type="ARBA" id="ARBA00023319"/>
    </source>
</evidence>